<evidence type="ECO:0000256" key="3">
    <source>
        <dbReference type="SAM" id="Phobius"/>
    </source>
</evidence>
<feature type="region of interest" description="Disordered" evidence="2">
    <location>
        <begin position="59"/>
        <end position="150"/>
    </location>
</feature>
<feature type="compositionally biased region" description="Pro residues" evidence="2">
    <location>
        <begin position="62"/>
        <end position="71"/>
    </location>
</feature>
<dbReference type="EMBL" id="CP136894">
    <property type="protein sequence ID" value="WOL09119.1"/>
    <property type="molecule type" value="Genomic_DNA"/>
</dbReference>
<sequence length="300" mass="33519">MAATPSVLATSSTFFLLFLSSLLLFVLLFLLSRLLRTKKHSHPSPGCREKGHLDLRRHLPAKVPPTQPPPRVDGDDGGEKEAAGAVVEESVGGEDKGRRKKTRKKKVESRGGSEGSDDAKNAVAATGGAMGEVGSGSMESTYPFSSSASATQRKIKLQYDEIVKSNKAKTLSMTQVSQFVDFLIEARRELERKSETIQRSLKIKRALLNKADRSSFDRIYQQIHKLEADHKRLEDDAAVYNLLQEQLKLSPAYKKMLDVCANTEQKDDSDQAIEIPDISFEELLAQEKKDSFWQKNRKLR</sequence>
<gene>
    <name evidence="4" type="ORF">Cni_G17872</name>
</gene>
<dbReference type="AlphaFoldDB" id="A0AAQ3QFJ7"/>
<evidence type="ECO:0000313" key="4">
    <source>
        <dbReference type="EMBL" id="WOL09119.1"/>
    </source>
</evidence>
<dbReference type="PANTHER" id="PTHR35991">
    <property type="entry name" value="CA-RESPONSIVE PROTEIN"/>
    <property type="match status" value="1"/>
</dbReference>
<feature type="compositionally biased region" description="Polar residues" evidence="2">
    <location>
        <begin position="137"/>
        <end position="150"/>
    </location>
</feature>
<evidence type="ECO:0000256" key="1">
    <source>
        <dbReference type="SAM" id="Coils"/>
    </source>
</evidence>
<dbReference type="PANTHER" id="PTHR35991:SF1">
    <property type="entry name" value="CA-RESPONSIVE PROTEIN"/>
    <property type="match status" value="1"/>
</dbReference>
<keyword evidence="1" id="KW-0175">Coiled coil</keyword>
<proteinExistence type="predicted"/>
<evidence type="ECO:0000313" key="5">
    <source>
        <dbReference type="Proteomes" id="UP001327560"/>
    </source>
</evidence>
<keyword evidence="5" id="KW-1185">Reference proteome</keyword>
<protein>
    <submittedName>
        <fullName evidence="4">Uncharacterized protein</fullName>
    </submittedName>
</protein>
<accession>A0AAQ3QFJ7</accession>
<dbReference type="Proteomes" id="UP001327560">
    <property type="component" value="Chromosome 5"/>
</dbReference>
<reference evidence="4 5" key="1">
    <citation type="submission" date="2023-10" db="EMBL/GenBank/DDBJ databases">
        <title>Chromosome-scale genome assembly provides insights into flower coloration mechanisms of Canna indica.</title>
        <authorList>
            <person name="Li C."/>
        </authorList>
    </citation>
    <scope>NUCLEOTIDE SEQUENCE [LARGE SCALE GENOMIC DNA]</scope>
    <source>
        <tissue evidence="4">Flower</tissue>
    </source>
</reference>
<keyword evidence="3" id="KW-0472">Membrane</keyword>
<keyword evidence="3" id="KW-1133">Transmembrane helix</keyword>
<evidence type="ECO:0000256" key="2">
    <source>
        <dbReference type="SAM" id="MobiDB-lite"/>
    </source>
</evidence>
<feature type="compositionally biased region" description="Basic and acidic residues" evidence="2">
    <location>
        <begin position="72"/>
        <end position="82"/>
    </location>
</feature>
<organism evidence="4 5">
    <name type="scientific">Canna indica</name>
    <name type="common">Indian-shot</name>
    <dbReference type="NCBI Taxonomy" id="4628"/>
    <lineage>
        <taxon>Eukaryota</taxon>
        <taxon>Viridiplantae</taxon>
        <taxon>Streptophyta</taxon>
        <taxon>Embryophyta</taxon>
        <taxon>Tracheophyta</taxon>
        <taxon>Spermatophyta</taxon>
        <taxon>Magnoliopsida</taxon>
        <taxon>Liliopsida</taxon>
        <taxon>Zingiberales</taxon>
        <taxon>Cannaceae</taxon>
        <taxon>Canna</taxon>
    </lineage>
</organism>
<feature type="compositionally biased region" description="Basic residues" evidence="2">
    <location>
        <begin position="98"/>
        <end position="107"/>
    </location>
</feature>
<feature type="transmembrane region" description="Helical" evidence="3">
    <location>
        <begin position="12"/>
        <end position="31"/>
    </location>
</feature>
<feature type="coiled-coil region" evidence="1">
    <location>
        <begin position="180"/>
        <end position="243"/>
    </location>
</feature>
<keyword evidence="3" id="KW-0812">Transmembrane</keyword>
<name>A0AAQ3QFJ7_9LILI</name>